<organism evidence="2 3">
    <name type="scientific">Streptomyces lividans 1326</name>
    <dbReference type="NCBI Taxonomy" id="1200984"/>
    <lineage>
        <taxon>Bacteria</taxon>
        <taxon>Bacillati</taxon>
        <taxon>Actinomycetota</taxon>
        <taxon>Actinomycetes</taxon>
        <taxon>Kitasatosporales</taxon>
        <taxon>Streptomycetaceae</taxon>
        <taxon>Streptomyces</taxon>
    </lineage>
</organism>
<dbReference type="EMBL" id="CM001889">
    <property type="protein sequence ID" value="EOY51999.1"/>
    <property type="molecule type" value="Genomic_DNA"/>
</dbReference>
<accession>A0A7U9HF49</accession>
<evidence type="ECO:0000313" key="2">
    <source>
        <dbReference type="EMBL" id="EOY51999.1"/>
    </source>
</evidence>
<evidence type="ECO:0000256" key="1">
    <source>
        <dbReference type="SAM" id="MobiDB-lite"/>
    </source>
</evidence>
<name>A0A7U9HF49_STRLI</name>
<protein>
    <submittedName>
        <fullName evidence="2">Uncharacterized protein</fullName>
    </submittedName>
</protein>
<feature type="compositionally biased region" description="Polar residues" evidence="1">
    <location>
        <begin position="11"/>
        <end position="26"/>
    </location>
</feature>
<feature type="region of interest" description="Disordered" evidence="1">
    <location>
        <begin position="1"/>
        <end position="36"/>
    </location>
</feature>
<dbReference type="Proteomes" id="UP000014062">
    <property type="component" value="Chromosome"/>
</dbReference>
<proteinExistence type="predicted"/>
<sequence>MARHRLHVVQSVDTTSSLAPSSSRCEPTNAFARSHRPRGRFTADRIAAHASASLPLITTADPRQW</sequence>
<dbReference type="AlphaFoldDB" id="A0A7U9HF49"/>
<reference evidence="3" key="1">
    <citation type="journal article" date="2013" name="Genome Biol. Evol.">
        <title>The genome sequence of Streptomyces lividans 66 reveals a novel tRNA-dependent peptide biosynthetic system within a metal-related genomic island.</title>
        <authorList>
            <person name="Cruz-Morales P."/>
            <person name="Vijgenboom E."/>
            <person name="Iruegas-Bocardo F."/>
            <person name="Girard G."/>
            <person name="Yanez-Guerra L.A."/>
            <person name="Ramos-Aboites H.E."/>
            <person name="Pernodet J.L."/>
            <person name="Anne J."/>
            <person name="van Wezel G.P."/>
            <person name="Barona-Gomez F."/>
        </authorList>
    </citation>
    <scope>NUCLEOTIDE SEQUENCE [LARGE SCALE GENOMIC DNA]</scope>
    <source>
        <strain evidence="3">1326</strain>
    </source>
</reference>
<evidence type="ECO:0000313" key="3">
    <source>
        <dbReference type="Proteomes" id="UP000014062"/>
    </source>
</evidence>
<gene>
    <name evidence="2" type="ORF">SLI_7295</name>
</gene>